<evidence type="ECO:0000313" key="2">
    <source>
        <dbReference type="Proteomes" id="UP001274321"/>
    </source>
</evidence>
<keyword evidence="2" id="KW-1185">Reference proteome</keyword>
<dbReference type="SUPFAM" id="SSF53335">
    <property type="entry name" value="S-adenosyl-L-methionine-dependent methyltransferases"/>
    <property type="match status" value="1"/>
</dbReference>
<organism evidence="1 2">
    <name type="scientific">Terrihabitans rhizophilus</name>
    <dbReference type="NCBI Taxonomy" id="3092662"/>
    <lineage>
        <taxon>Bacteria</taxon>
        <taxon>Pseudomonadati</taxon>
        <taxon>Pseudomonadota</taxon>
        <taxon>Alphaproteobacteria</taxon>
        <taxon>Hyphomicrobiales</taxon>
        <taxon>Terrihabitans</taxon>
    </lineage>
</organism>
<protein>
    <submittedName>
        <fullName evidence="1">TylF/MycF/NovP-related O-methyltransferase</fullName>
        <ecNumber evidence="1">2.1.1.-</ecNumber>
    </submittedName>
</protein>
<keyword evidence="1" id="KW-0808">Transferase</keyword>
<proteinExistence type="predicted"/>
<dbReference type="EMBL" id="JAXAFJ010000003">
    <property type="protein sequence ID" value="MDX6805765.1"/>
    <property type="molecule type" value="Genomic_DNA"/>
</dbReference>
<keyword evidence="1" id="KW-0489">Methyltransferase</keyword>
<evidence type="ECO:0000313" key="1">
    <source>
        <dbReference type="EMBL" id="MDX6805765.1"/>
    </source>
</evidence>
<gene>
    <name evidence="1" type="ORF">SCD90_06795</name>
</gene>
<dbReference type="EC" id="2.1.1.-" evidence="1"/>
<dbReference type="GO" id="GO:0032259">
    <property type="term" value="P:methylation"/>
    <property type="evidence" value="ECO:0007669"/>
    <property type="project" value="UniProtKB-KW"/>
</dbReference>
<reference evidence="1 2" key="1">
    <citation type="submission" date="2023-11" db="EMBL/GenBank/DDBJ databases">
        <authorList>
            <person name="Bao R."/>
        </authorList>
    </citation>
    <scope>NUCLEOTIDE SEQUENCE [LARGE SCALE GENOMIC DNA]</scope>
    <source>
        <strain evidence="1 2">PJ23</strain>
    </source>
</reference>
<comment type="caution">
    <text evidence="1">The sequence shown here is derived from an EMBL/GenBank/DDBJ whole genome shotgun (WGS) entry which is preliminary data.</text>
</comment>
<name>A0ABU4RQ11_9HYPH</name>
<dbReference type="PANTHER" id="PTHR40036:SF1">
    <property type="entry name" value="MACROCIN O-METHYLTRANSFERASE"/>
    <property type="match status" value="1"/>
</dbReference>
<dbReference type="GO" id="GO:0008168">
    <property type="term" value="F:methyltransferase activity"/>
    <property type="evidence" value="ECO:0007669"/>
    <property type="project" value="UniProtKB-KW"/>
</dbReference>
<dbReference type="Gene3D" id="3.40.50.150">
    <property type="entry name" value="Vaccinia Virus protein VP39"/>
    <property type="match status" value="1"/>
</dbReference>
<dbReference type="RefSeq" id="WP_319843893.1">
    <property type="nucleotide sequence ID" value="NZ_JAXAFJ010000003.1"/>
</dbReference>
<dbReference type="PANTHER" id="PTHR40036">
    <property type="entry name" value="MACROCIN O-METHYLTRANSFERASE"/>
    <property type="match status" value="1"/>
</dbReference>
<dbReference type="InterPro" id="IPR029063">
    <property type="entry name" value="SAM-dependent_MTases_sf"/>
</dbReference>
<sequence>MFYGNLRDPADRAFLKDALRRLGGLFGRVHATDNLIALGRTFSLFDEPHYQDVLRRQARNTQEQSLGFRLNTLIWAAHQALHVPGDFVELGVWRGFCSAVVADYIGFETVDRTFWLYDTFEGIPAAYDSEGHDSPALREPGLYEKVLERFADYGNVRVVRGVVPHSFRGQSPDAIAYLHIDLNSTRSEIEALEHLWDRVSPGGVVVFDDYGWWNYRAQHMAEQEWMKARGIRILELPSGQGLVIKP</sequence>
<dbReference type="InterPro" id="IPR008884">
    <property type="entry name" value="TylF_MeTrfase"/>
</dbReference>
<accession>A0ABU4RQ11</accession>
<dbReference type="Pfam" id="PF05711">
    <property type="entry name" value="TylF"/>
    <property type="match status" value="1"/>
</dbReference>
<dbReference type="Proteomes" id="UP001274321">
    <property type="component" value="Unassembled WGS sequence"/>
</dbReference>